<feature type="transmembrane region" description="Helical" evidence="6">
    <location>
        <begin position="14"/>
        <end position="47"/>
    </location>
</feature>
<proteinExistence type="inferred from homology"/>
<feature type="transmembrane region" description="Helical" evidence="6">
    <location>
        <begin position="208"/>
        <end position="225"/>
    </location>
</feature>
<feature type="transmembrane region" description="Helical" evidence="6">
    <location>
        <begin position="142"/>
        <end position="165"/>
    </location>
</feature>
<keyword evidence="5 6" id="KW-0472">Membrane</keyword>
<evidence type="ECO:0000313" key="7">
    <source>
        <dbReference type="EMBL" id="GHE69184.1"/>
    </source>
</evidence>
<feature type="transmembrane region" description="Helical" evidence="6">
    <location>
        <begin position="305"/>
        <end position="330"/>
    </location>
</feature>
<feature type="transmembrane region" description="Helical" evidence="6">
    <location>
        <begin position="264"/>
        <end position="285"/>
    </location>
</feature>
<dbReference type="Pfam" id="PF01594">
    <property type="entry name" value="AI-2E_transport"/>
    <property type="match status" value="1"/>
</dbReference>
<dbReference type="Proteomes" id="UP000658258">
    <property type="component" value="Unassembled WGS sequence"/>
</dbReference>
<dbReference type="PANTHER" id="PTHR21716:SF64">
    <property type="entry name" value="AI-2 TRANSPORT PROTEIN TQSA"/>
    <property type="match status" value="1"/>
</dbReference>
<comment type="similarity">
    <text evidence="2">Belongs to the autoinducer-2 exporter (AI-2E) (TC 2.A.86) family.</text>
</comment>
<comment type="caution">
    <text evidence="7">The sequence shown here is derived from an EMBL/GenBank/DDBJ whole genome shotgun (WGS) entry which is preliminary data.</text>
</comment>
<name>A0ABQ3I6R6_9BACT</name>
<evidence type="ECO:0000256" key="1">
    <source>
        <dbReference type="ARBA" id="ARBA00004141"/>
    </source>
</evidence>
<evidence type="ECO:0000256" key="2">
    <source>
        <dbReference type="ARBA" id="ARBA00009773"/>
    </source>
</evidence>
<keyword evidence="8" id="KW-1185">Reference proteome</keyword>
<feature type="transmembrane region" description="Helical" evidence="6">
    <location>
        <begin position="231"/>
        <end position="252"/>
    </location>
</feature>
<accession>A0ABQ3I6R6</accession>
<gene>
    <name evidence="7" type="ORF">GCM10011340_26380</name>
</gene>
<dbReference type="RefSeq" id="WP_189630724.1">
    <property type="nucleotide sequence ID" value="NZ_BNAG01000003.1"/>
</dbReference>
<comment type="subcellular location">
    <subcellularLocation>
        <location evidence="1">Membrane</location>
        <topology evidence="1">Multi-pass membrane protein</topology>
    </subcellularLocation>
</comment>
<evidence type="ECO:0000256" key="4">
    <source>
        <dbReference type="ARBA" id="ARBA00022989"/>
    </source>
</evidence>
<evidence type="ECO:0000256" key="3">
    <source>
        <dbReference type="ARBA" id="ARBA00022692"/>
    </source>
</evidence>
<evidence type="ECO:0000256" key="6">
    <source>
        <dbReference type="SAM" id="Phobius"/>
    </source>
</evidence>
<evidence type="ECO:0000313" key="8">
    <source>
        <dbReference type="Proteomes" id="UP000658258"/>
    </source>
</evidence>
<organism evidence="7 8">
    <name type="scientific">Roseivirga thermotolerans</name>
    <dbReference type="NCBI Taxonomy" id="1758176"/>
    <lineage>
        <taxon>Bacteria</taxon>
        <taxon>Pseudomonadati</taxon>
        <taxon>Bacteroidota</taxon>
        <taxon>Cytophagia</taxon>
        <taxon>Cytophagales</taxon>
        <taxon>Roseivirgaceae</taxon>
        <taxon>Roseivirga</taxon>
    </lineage>
</organism>
<evidence type="ECO:0000256" key="5">
    <source>
        <dbReference type="ARBA" id="ARBA00023136"/>
    </source>
</evidence>
<dbReference type="PANTHER" id="PTHR21716">
    <property type="entry name" value="TRANSMEMBRANE PROTEIN"/>
    <property type="match status" value="1"/>
</dbReference>
<keyword evidence="4 6" id="KW-1133">Transmembrane helix</keyword>
<dbReference type="EMBL" id="BNAG01000003">
    <property type="protein sequence ID" value="GHE69184.1"/>
    <property type="molecule type" value="Genomic_DNA"/>
</dbReference>
<reference evidence="8" key="1">
    <citation type="journal article" date="2019" name="Int. J. Syst. Evol. Microbiol.">
        <title>The Global Catalogue of Microorganisms (GCM) 10K type strain sequencing project: providing services to taxonomists for standard genome sequencing and annotation.</title>
        <authorList>
            <consortium name="The Broad Institute Genomics Platform"/>
            <consortium name="The Broad Institute Genome Sequencing Center for Infectious Disease"/>
            <person name="Wu L."/>
            <person name="Ma J."/>
        </authorList>
    </citation>
    <scope>NUCLEOTIDE SEQUENCE [LARGE SCALE GENOMIC DNA]</scope>
    <source>
        <strain evidence="8">CGMCC 1.15111</strain>
    </source>
</reference>
<keyword evidence="3 6" id="KW-0812">Transmembrane</keyword>
<feature type="transmembrane region" description="Helical" evidence="6">
    <location>
        <begin position="67"/>
        <end position="88"/>
    </location>
</feature>
<dbReference type="InterPro" id="IPR002549">
    <property type="entry name" value="AI-2E-like"/>
</dbReference>
<protein>
    <submittedName>
        <fullName evidence="7">AI-2E family transporter</fullName>
    </submittedName>
</protein>
<sequence>MKTDVSTENLKKGAYWTIILVGAVFSLIYFRSFLEPIVLALLVWYLIRTTRKYIAKLTIGGRSLPQWLQRVVAFLLTVSFIYGVYQIISVNISLITANSDSYDKNLRLFLAQMREFTGRYDFIPNIEDAIQSIDYQSILSKIFNSLSVALGNFALVIVYVVFFLIEENYLDQKLKNMFRKEGSRENVAVIFDRISNSINKYFTVKTEVSLLTGTISYLLLLALGVDFPVLWAFIIFVLNFIPYLGSLVATLLPAIFSIFQFASFWPFLYVFLIIEAVQIFVGNYVEPKLMGRTLNLSPLVVLIALSFWGSIWGILGMILSVPVISVIVIVSAQFKSTRGLAVLLSENGNLSNIEQPDDEV</sequence>